<feature type="chain" id="PRO_5045112571" evidence="2">
    <location>
        <begin position="22"/>
        <end position="210"/>
    </location>
</feature>
<dbReference type="Gene3D" id="1.10.530.10">
    <property type="match status" value="1"/>
</dbReference>
<dbReference type="PROSITE" id="PS51782">
    <property type="entry name" value="LYSM"/>
    <property type="match status" value="1"/>
</dbReference>
<evidence type="ECO:0000313" key="4">
    <source>
        <dbReference type="EMBL" id="WPC22589.1"/>
    </source>
</evidence>
<sequence length="210" mass="22454">MVAMMAALFMGLTLLVTVSHADEIYTVKSGDTLSEIAYNLNNGTSYQKLATTNKIKNVNLIYVGQKLLLKSDGEVKVATKSEVKSTPAVKSVTPKTNTSSTNKQSSNTTSTNTQSSNTTKSTSTSTSTSYTGSNLKSYVLSQMESRTGVSSATWNMIITRESNWEPSVRNSTSGAYGLFQNMHISGGSVEQQVNAAVSLYNAQGMAAWAL</sequence>
<keyword evidence="2" id="KW-0732">Signal</keyword>
<dbReference type="CDD" id="cd00118">
    <property type="entry name" value="LysM"/>
    <property type="match status" value="1"/>
</dbReference>
<protein>
    <submittedName>
        <fullName evidence="4">LysM peptidoglycan-binding domain-containing protein</fullName>
    </submittedName>
</protein>
<dbReference type="Gene3D" id="3.10.350.10">
    <property type="entry name" value="LysM domain"/>
    <property type="match status" value="1"/>
</dbReference>
<dbReference type="EMBL" id="CP104778">
    <property type="protein sequence ID" value="WPC22589.1"/>
    <property type="molecule type" value="Genomic_DNA"/>
</dbReference>
<feature type="region of interest" description="Disordered" evidence="1">
    <location>
        <begin position="79"/>
        <end position="131"/>
    </location>
</feature>
<dbReference type="SMART" id="SM00257">
    <property type="entry name" value="LysM"/>
    <property type="match status" value="1"/>
</dbReference>
<dbReference type="Proteomes" id="UP001302696">
    <property type="component" value="Chromosome"/>
</dbReference>
<evidence type="ECO:0000256" key="1">
    <source>
        <dbReference type="SAM" id="MobiDB-lite"/>
    </source>
</evidence>
<keyword evidence="5" id="KW-1185">Reference proteome</keyword>
<feature type="compositionally biased region" description="Low complexity" evidence="1">
    <location>
        <begin position="96"/>
        <end position="129"/>
    </location>
</feature>
<dbReference type="InterPro" id="IPR018392">
    <property type="entry name" value="LysM"/>
</dbReference>
<evidence type="ECO:0000259" key="3">
    <source>
        <dbReference type="PROSITE" id="PS51782"/>
    </source>
</evidence>
<name>A0ABZ0Q794_9LACO</name>
<dbReference type="SUPFAM" id="SSF53955">
    <property type="entry name" value="Lysozyme-like"/>
    <property type="match status" value="1"/>
</dbReference>
<evidence type="ECO:0000313" key="5">
    <source>
        <dbReference type="Proteomes" id="UP001302696"/>
    </source>
</evidence>
<dbReference type="InterPro" id="IPR036779">
    <property type="entry name" value="LysM_dom_sf"/>
</dbReference>
<accession>A0ABZ0Q794</accession>
<dbReference type="Pfam" id="PF01476">
    <property type="entry name" value="LysM"/>
    <property type="match status" value="1"/>
</dbReference>
<dbReference type="PANTHER" id="PTHR34700">
    <property type="entry name" value="POTASSIUM BINDING PROTEIN KBP"/>
    <property type="match status" value="1"/>
</dbReference>
<gene>
    <name evidence="4" type="ORF">N6G96_00815</name>
</gene>
<dbReference type="PANTHER" id="PTHR34700:SF4">
    <property type="entry name" value="PHAGE-LIKE ELEMENT PBSX PROTEIN XKDP"/>
    <property type="match status" value="1"/>
</dbReference>
<proteinExistence type="predicted"/>
<evidence type="ECO:0000256" key="2">
    <source>
        <dbReference type="SAM" id="SignalP"/>
    </source>
</evidence>
<dbReference type="InterPro" id="IPR052196">
    <property type="entry name" value="Bact_Kbp"/>
</dbReference>
<feature type="domain" description="LysM" evidence="3">
    <location>
        <begin position="23"/>
        <end position="69"/>
    </location>
</feature>
<feature type="signal peptide" evidence="2">
    <location>
        <begin position="1"/>
        <end position="21"/>
    </location>
</feature>
<dbReference type="SUPFAM" id="SSF54106">
    <property type="entry name" value="LysM domain"/>
    <property type="match status" value="1"/>
</dbReference>
<organism evidence="4 5">
    <name type="scientific">Pediococcus inopinatus</name>
    <dbReference type="NCBI Taxonomy" id="114090"/>
    <lineage>
        <taxon>Bacteria</taxon>
        <taxon>Bacillati</taxon>
        <taxon>Bacillota</taxon>
        <taxon>Bacilli</taxon>
        <taxon>Lactobacillales</taxon>
        <taxon>Lactobacillaceae</taxon>
        <taxon>Pediococcus</taxon>
    </lineage>
</organism>
<reference evidence="5" key="1">
    <citation type="submission" date="2024-06" db="EMBL/GenBank/DDBJ databases">
        <authorList>
            <person name="Chang H.C."/>
            <person name="Mun S.Y."/>
        </authorList>
    </citation>
    <scope>NUCLEOTIDE SEQUENCE [LARGE SCALE GENOMIC DNA]</scope>
    <source>
        <strain evidence="5">KT1</strain>
    </source>
</reference>
<dbReference type="InterPro" id="IPR023346">
    <property type="entry name" value="Lysozyme-like_dom_sf"/>
</dbReference>
<dbReference type="RefSeq" id="WP_082854792.1">
    <property type="nucleotide sequence ID" value="NZ_BBIM01000002.1"/>
</dbReference>